<gene>
    <name evidence="2" type="ORF">A2Z22_02835</name>
</gene>
<reference evidence="2 3" key="1">
    <citation type="journal article" date="2016" name="Nat. Commun.">
        <title>Thousands of microbial genomes shed light on interconnected biogeochemical processes in an aquifer system.</title>
        <authorList>
            <person name="Anantharaman K."/>
            <person name="Brown C.T."/>
            <person name="Hug L.A."/>
            <person name="Sharon I."/>
            <person name="Castelle C.J."/>
            <person name="Probst A.J."/>
            <person name="Thomas B.C."/>
            <person name="Singh A."/>
            <person name="Wilkins M.J."/>
            <person name="Karaoz U."/>
            <person name="Brodie E.L."/>
            <person name="Williams K.H."/>
            <person name="Hubbard S.S."/>
            <person name="Banfield J.F."/>
        </authorList>
    </citation>
    <scope>NUCLEOTIDE SEQUENCE [LARGE SCALE GENOMIC DNA]</scope>
</reference>
<keyword evidence="1" id="KW-0472">Membrane</keyword>
<dbReference type="InterPro" id="IPR043993">
    <property type="entry name" value="T4SS_pilin"/>
</dbReference>
<evidence type="ECO:0000313" key="2">
    <source>
        <dbReference type="EMBL" id="OGM10797.1"/>
    </source>
</evidence>
<protein>
    <submittedName>
        <fullName evidence="2">Uncharacterized protein</fullName>
    </submittedName>
</protein>
<feature type="transmembrane region" description="Helical" evidence="1">
    <location>
        <begin position="81"/>
        <end position="109"/>
    </location>
</feature>
<dbReference type="EMBL" id="MGFS01000028">
    <property type="protein sequence ID" value="OGM10797.1"/>
    <property type="molecule type" value="Genomic_DNA"/>
</dbReference>
<comment type="caution">
    <text evidence="2">The sequence shown here is derived from an EMBL/GenBank/DDBJ whole genome shotgun (WGS) entry which is preliminary data.</text>
</comment>
<dbReference type="AlphaFoldDB" id="A0A1F7X6Z2"/>
<name>A0A1F7X6Z2_9BACT</name>
<evidence type="ECO:0000256" key="1">
    <source>
        <dbReference type="SAM" id="Phobius"/>
    </source>
</evidence>
<sequence>MKDAIAQIIGPVNPPPGVSNYGLAFSGPGITNFISNIIKLLIVIAGIYAVINLILAGLSFMGAGGDPQKVANARSKIWQTLIGLVISVGALVLAAIFGLILFGDAFFFLSLRVYGPT</sequence>
<proteinExistence type="predicted"/>
<dbReference type="Proteomes" id="UP000177053">
    <property type="component" value="Unassembled WGS sequence"/>
</dbReference>
<organism evidence="2 3">
    <name type="scientific">Candidatus Woesebacteria bacterium RBG_16_34_12</name>
    <dbReference type="NCBI Taxonomy" id="1802480"/>
    <lineage>
        <taxon>Bacteria</taxon>
        <taxon>Candidatus Woeseibacteriota</taxon>
    </lineage>
</organism>
<dbReference type="Pfam" id="PF18895">
    <property type="entry name" value="T4SS_pilin"/>
    <property type="match status" value="1"/>
</dbReference>
<feature type="transmembrane region" description="Helical" evidence="1">
    <location>
        <begin position="37"/>
        <end position="60"/>
    </location>
</feature>
<keyword evidence="1" id="KW-1133">Transmembrane helix</keyword>
<accession>A0A1F7X6Z2</accession>
<keyword evidence="1" id="KW-0812">Transmembrane</keyword>
<evidence type="ECO:0000313" key="3">
    <source>
        <dbReference type="Proteomes" id="UP000177053"/>
    </source>
</evidence>